<feature type="compositionally biased region" description="Basic and acidic residues" evidence="1">
    <location>
        <begin position="39"/>
        <end position="49"/>
    </location>
</feature>
<dbReference type="Proteomes" id="UP000037773">
    <property type="component" value="Unassembled WGS sequence"/>
</dbReference>
<keyword evidence="4" id="KW-1185">Reference proteome</keyword>
<protein>
    <submittedName>
        <fullName evidence="3">Uncharacterized protein</fullName>
    </submittedName>
</protein>
<dbReference type="EMBL" id="LGCN01000177">
    <property type="protein sequence ID" value="KOT38527.1"/>
    <property type="molecule type" value="Genomic_DNA"/>
</dbReference>
<evidence type="ECO:0000313" key="3">
    <source>
        <dbReference type="EMBL" id="KOT38527.1"/>
    </source>
</evidence>
<feature type="region of interest" description="Disordered" evidence="1">
    <location>
        <begin position="33"/>
        <end position="75"/>
    </location>
</feature>
<reference evidence="3 4" key="1">
    <citation type="submission" date="2015-07" db="EMBL/GenBank/DDBJ databases">
        <authorList>
            <person name="Noorani M."/>
        </authorList>
    </citation>
    <scope>NUCLEOTIDE SEQUENCE [LARGE SCALE GENOMIC DNA]</scope>
    <source>
        <strain evidence="3 4">NRRL B-24567</strain>
    </source>
</reference>
<sequence>MPEYTTLSRTTGATVLTLVAVACAAGLADALRRRRGRTRAPEPFDEAARRQHTTGHTPHGAPVIPRQRRTGSHGEAVRLTPAERDAFAVLVRRFGEGD</sequence>
<evidence type="ECO:0000256" key="1">
    <source>
        <dbReference type="SAM" id="MobiDB-lite"/>
    </source>
</evidence>
<dbReference type="RefSeq" id="WP_030821929.1">
    <property type="nucleotide sequence ID" value="NZ_JBFBKA010000060.1"/>
</dbReference>
<keyword evidence="2" id="KW-1133">Transmembrane helix</keyword>
<comment type="caution">
    <text evidence="3">The sequence shown here is derived from an EMBL/GenBank/DDBJ whole genome shotgun (WGS) entry which is preliminary data.</text>
</comment>
<keyword evidence="2" id="KW-0472">Membrane</keyword>
<dbReference type="AlphaFoldDB" id="A0A0N0S5W6"/>
<evidence type="ECO:0000256" key="2">
    <source>
        <dbReference type="SAM" id="Phobius"/>
    </source>
</evidence>
<evidence type="ECO:0000313" key="4">
    <source>
        <dbReference type="Proteomes" id="UP000037773"/>
    </source>
</evidence>
<gene>
    <name evidence="3" type="ORF">ADK41_16140</name>
</gene>
<dbReference type="PATRIC" id="fig|36816.3.peg.3502"/>
<dbReference type="OrthoDB" id="4337460at2"/>
<proteinExistence type="predicted"/>
<accession>A0A0N0S5W6</accession>
<feature type="transmembrane region" description="Helical" evidence="2">
    <location>
        <begin position="12"/>
        <end position="31"/>
    </location>
</feature>
<name>A0A0N0S5W6_9ACTN</name>
<keyword evidence="2" id="KW-0812">Transmembrane</keyword>
<organism evidence="3 4">
    <name type="scientific">Streptomyces caelestis</name>
    <dbReference type="NCBI Taxonomy" id="36816"/>
    <lineage>
        <taxon>Bacteria</taxon>
        <taxon>Bacillati</taxon>
        <taxon>Actinomycetota</taxon>
        <taxon>Actinomycetes</taxon>
        <taxon>Kitasatosporales</taxon>
        <taxon>Streptomycetaceae</taxon>
        <taxon>Streptomyces</taxon>
    </lineage>
</organism>